<comment type="caution">
    <text evidence="2">The sequence shown here is derived from an EMBL/GenBank/DDBJ whole genome shotgun (WGS) entry which is preliminary data.</text>
</comment>
<keyword evidence="3" id="KW-1185">Reference proteome</keyword>
<protein>
    <recommendedName>
        <fullName evidence="4">Isoquinoline 1-oxidoreductase subunit</fullName>
    </recommendedName>
</protein>
<evidence type="ECO:0000313" key="2">
    <source>
        <dbReference type="EMBL" id="MDL2401643.1"/>
    </source>
</evidence>
<reference evidence="2" key="1">
    <citation type="submission" date="2023-06" db="EMBL/GenBank/DDBJ databases">
        <title>Phylogenetic Diversity of Rhizobium strains.</title>
        <authorList>
            <person name="Moura F.T."/>
            <person name="Helene L.C.F."/>
            <person name="Hungria M."/>
        </authorList>
    </citation>
    <scope>NUCLEOTIDE SEQUENCE</scope>
    <source>
        <strain evidence="2">CCGE526</strain>
    </source>
</reference>
<keyword evidence="1" id="KW-0812">Transmembrane</keyword>
<accession>A0ABT7K0Z2</accession>
<gene>
    <name evidence="2" type="ORF">PY649_22300</name>
</gene>
<evidence type="ECO:0008006" key="4">
    <source>
        <dbReference type="Google" id="ProtNLM"/>
    </source>
</evidence>
<dbReference type="EMBL" id="JARFYM010000021">
    <property type="protein sequence ID" value="MDL2401643.1"/>
    <property type="molecule type" value="Genomic_DNA"/>
</dbReference>
<dbReference type="SUPFAM" id="SSF48695">
    <property type="entry name" value="Multiheme cytochromes"/>
    <property type="match status" value="1"/>
</dbReference>
<name>A0ABT7K0Z2_9HYPH</name>
<dbReference type="RefSeq" id="WP_285870884.1">
    <property type="nucleotide sequence ID" value="NZ_JARFYM010000021.1"/>
</dbReference>
<dbReference type="InterPro" id="IPR036280">
    <property type="entry name" value="Multihaem_cyt_sf"/>
</dbReference>
<keyword evidence="1" id="KW-1133">Transmembrane helix</keyword>
<evidence type="ECO:0000313" key="3">
    <source>
        <dbReference type="Proteomes" id="UP001172645"/>
    </source>
</evidence>
<keyword evidence="1" id="KW-0472">Membrane</keyword>
<feature type="transmembrane region" description="Helical" evidence="1">
    <location>
        <begin position="12"/>
        <end position="29"/>
    </location>
</feature>
<proteinExistence type="predicted"/>
<sequence length="180" mass="19278">MQSLNRPLARVGYLSIVAGSIVLMVGLVLSPTRNLRAEVAPTDQLEAVAAWNQIVTVLDHPRCLNCHQAVTPLQGDSRRVHIPLVVRGPDNHGVGAMRCGNCHNAMGNNETSGTPGAGTPGLWQLAPISMLWQGLSSKQLCEMLKDRSGNGNRDGAALIEHMDHEPLVQWDGIPVVTGSQ</sequence>
<organism evidence="2 3">
    <name type="scientific">Rhizobium mayense</name>
    <dbReference type="NCBI Taxonomy" id="1312184"/>
    <lineage>
        <taxon>Bacteria</taxon>
        <taxon>Pseudomonadati</taxon>
        <taxon>Pseudomonadota</taxon>
        <taxon>Alphaproteobacteria</taxon>
        <taxon>Hyphomicrobiales</taxon>
        <taxon>Rhizobiaceae</taxon>
        <taxon>Rhizobium/Agrobacterium group</taxon>
        <taxon>Rhizobium</taxon>
    </lineage>
</organism>
<evidence type="ECO:0000256" key="1">
    <source>
        <dbReference type="SAM" id="Phobius"/>
    </source>
</evidence>
<dbReference type="Proteomes" id="UP001172645">
    <property type="component" value="Unassembled WGS sequence"/>
</dbReference>